<evidence type="ECO:0000313" key="2">
    <source>
        <dbReference type="Proteomes" id="UP001454036"/>
    </source>
</evidence>
<organism evidence="1 2">
    <name type="scientific">Lithospermum erythrorhizon</name>
    <name type="common">Purple gromwell</name>
    <name type="synonym">Lithospermum officinale var. erythrorhizon</name>
    <dbReference type="NCBI Taxonomy" id="34254"/>
    <lineage>
        <taxon>Eukaryota</taxon>
        <taxon>Viridiplantae</taxon>
        <taxon>Streptophyta</taxon>
        <taxon>Embryophyta</taxon>
        <taxon>Tracheophyta</taxon>
        <taxon>Spermatophyta</taxon>
        <taxon>Magnoliopsida</taxon>
        <taxon>eudicotyledons</taxon>
        <taxon>Gunneridae</taxon>
        <taxon>Pentapetalae</taxon>
        <taxon>asterids</taxon>
        <taxon>lamiids</taxon>
        <taxon>Boraginales</taxon>
        <taxon>Boraginaceae</taxon>
        <taxon>Boraginoideae</taxon>
        <taxon>Lithospermeae</taxon>
        <taxon>Lithospermum</taxon>
    </lineage>
</organism>
<accession>A0AAV3PBD1</accession>
<sequence>MLVKEDQHIMKKVDGAGKNCDDFMLSAVCGSNNRGIRMQLWVSLRQAGQNIGCMIWLVGEYFNIRVVSESVDGGQPEVGVIDEFNCCVRDCELVEHPHTSSQFFWCRN</sequence>
<dbReference type="EMBL" id="BAABME010001230">
    <property type="protein sequence ID" value="GAA0148382.1"/>
    <property type="molecule type" value="Genomic_DNA"/>
</dbReference>
<keyword evidence="2" id="KW-1185">Reference proteome</keyword>
<protein>
    <submittedName>
        <fullName evidence="1">Uncharacterized protein</fullName>
    </submittedName>
</protein>
<reference evidence="1 2" key="1">
    <citation type="submission" date="2024-01" db="EMBL/GenBank/DDBJ databases">
        <title>The complete chloroplast genome sequence of Lithospermum erythrorhizon: insights into the phylogenetic relationship among Boraginaceae species and the maternal lineages of purple gromwells.</title>
        <authorList>
            <person name="Okada T."/>
            <person name="Watanabe K."/>
        </authorList>
    </citation>
    <scope>NUCLEOTIDE SEQUENCE [LARGE SCALE GENOMIC DNA]</scope>
</reference>
<proteinExistence type="predicted"/>
<name>A0AAV3PBD1_LITER</name>
<evidence type="ECO:0000313" key="1">
    <source>
        <dbReference type="EMBL" id="GAA0148382.1"/>
    </source>
</evidence>
<comment type="caution">
    <text evidence="1">The sequence shown here is derived from an EMBL/GenBank/DDBJ whole genome shotgun (WGS) entry which is preliminary data.</text>
</comment>
<dbReference type="Proteomes" id="UP001454036">
    <property type="component" value="Unassembled WGS sequence"/>
</dbReference>
<gene>
    <name evidence="1" type="ORF">LIER_07844</name>
</gene>
<dbReference type="AlphaFoldDB" id="A0AAV3PBD1"/>